<dbReference type="Proteomes" id="UP000366872">
    <property type="component" value="Unassembled WGS sequence"/>
</dbReference>
<gene>
    <name evidence="2" type="ORF">PDESU_03999</name>
</gene>
<protein>
    <recommendedName>
        <fullName evidence="4">Chromosome partition protein Smc</fullName>
    </recommendedName>
</protein>
<evidence type="ECO:0000256" key="1">
    <source>
        <dbReference type="SAM" id="Coils"/>
    </source>
</evidence>
<accession>A0A6C2U7M9</accession>
<keyword evidence="3" id="KW-1185">Reference proteome</keyword>
<evidence type="ECO:0000313" key="2">
    <source>
        <dbReference type="EMBL" id="VGO15416.1"/>
    </source>
</evidence>
<keyword evidence="1" id="KW-0175">Coiled coil</keyword>
<organism evidence="2 3">
    <name type="scientific">Pontiella desulfatans</name>
    <dbReference type="NCBI Taxonomy" id="2750659"/>
    <lineage>
        <taxon>Bacteria</taxon>
        <taxon>Pseudomonadati</taxon>
        <taxon>Kiritimatiellota</taxon>
        <taxon>Kiritimatiellia</taxon>
        <taxon>Kiritimatiellales</taxon>
        <taxon>Pontiellaceae</taxon>
        <taxon>Pontiella</taxon>
    </lineage>
</organism>
<name>A0A6C2U7M9_PONDE</name>
<dbReference type="EMBL" id="CAAHFG010000002">
    <property type="protein sequence ID" value="VGO15416.1"/>
    <property type="molecule type" value="Genomic_DNA"/>
</dbReference>
<dbReference type="PROSITE" id="PS51257">
    <property type="entry name" value="PROKAR_LIPOPROTEIN"/>
    <property type="match status" value="1"/>
</dbReference>
<sequence>MGRISLLIAPHLLIAFLLLILTGCGESVEERLRRELRFCRSEKSQVESELGAKNYAIGVEKEKAQRALAELNSFKVHNRDLETQLAKVKLDAKEKEEYINLAASNERHRRDLMKRIESLENEVSKITAMRDSLKSDSEHLHNFLELVGAQKFVHWASNVDSLSDDELQSFGSASLSLGISEGVLKISSKLINPAIPAKLNVGSSVQVDSYDLSIDYKSSLCQLHFPNAKEIKSALKLSESNRCDISIKLNDTDVILGFLAPEKKWFSKDLKFDLISVRCGDTEISLNKNFPNKEVEPTRTTPAGDGEV</sequence>
<evidence type="ECO:0008006" key="4">
    <source>
        <dbReference type="Google" id="ProtNLM"/>
    </source>
</evidence>
<reference evidence="2 3" key="1">
    <citation type="submission" date="2019-04" db="EMBL/GenBank/DDBJ databases">
        <authorList>
            <person name="Van Vliet M D."/>
        </authorList>
    </citation>
    <scope>NUCLEOTIDE SEQUENCE [LARGE SCALE GENOMIC DNA]</scope>
    <source>
        <strain evidence="2 3">F1</strain>
    </source>
</reference>
<dbReference type="AlphaFoldDB" id="A0A6C2U7M9"/>
<feature type="coiled-coil region" evidence="1">
    <location>
        <begin position="78"/>
        <end position="136"/>
    </location>
</feature>
<proteinExistence type="predicted"/>
<evidence type="ECO:0000313" key="3">
    <source>
        <dbReference type="Proteomes" id="UP000366872"/>
    </source>
</evidence>